<evidence type="ECO:0000313" key="4">
    <source>
        <dbReference type="EMBL" id="MBC3810275.1"/>
    </source>
</evidence>
<reference evidence="4 5" key="1">
    <citation type="submission" date="2020-08" db="EMBL/GenBank/DDBJ databases">
        <title>Novel species isolated from subtropical streams in China.</title>
        <authorList>
            <person name="Lu H."/>
        </authorList>
    </citation>
    <scope>NUCLEOTIDE SEQUENCE [LARGE SCALE GENOMIC DNA]</scope>
    <source>
        <strain evidence="4 5">CCTCC AB 2015119</strain>
    </source>
</reference>
<proteinExistence type="predicted"/>
<organism evidence="4 5">
    <name type="scientific">Undibacterium aquatile</name>
    <dbReference type="NCBI Taxonomy" id="1537398"/>
    <lineage>
        <taxon>Bacteria</taxon>
        <taxon>Pseudomonadati</taxon>
        <taxon>Pseudomonadota</taxon>
        <taxon>Betaproteobacteria</taxon>
        <taxon>Burkholderiales</taxon>
        <taxon>Oxalobacteraceae</taxon>
        <taxon>Undibacterium</taxon>
    </lineage>
</organism>
<dbReference type="Proteomes" id="UP000637632">
    <property type="component" value="Unassembled WGS sequence"/>
</dbReference>
<evidence type="ECO:0000256" key="1">
    <source>
        <dbReference type="ARBA" id="ARBA00022801"/>
    </source>
</evidence>
<feature type="domain" description="BD-FAE-like" evidence="3">
    <location>
        <begin position="46"/>
        <end position="258"/>
    </location>
</feature>
<dbReference type="PANTHER" id="PTHR48081:SF13">
    <property type="entry name" value="ALPHA_BETA HYDROLASE"/>
    <property type="match status" value="1"/>
</dbReference>
<gene>
    <name evidence="4" type="ORF">H8K26_02390</name>
</gene>
<feature type="chain" id="PRO_5047523794" evidence="2">
    <location>
        <begin position="22"/>
        <end position="298"/>
    </location>
</feature>
<dbReference type="EMBL" id="JACOFT010000001">
    <property type="protein sequence ID" value="MBC3810275.1"/>
    <property type="molecule type" value="Genomic_DNA"/>
</dbReference>
<protein>
    <submittedName>
        <fullName evidence="4">Alpha/beta hydrolase</fullName>
    </submittedName>
</protein>
<keyword evidence="2" id="KW-0732">Signal</keyword>
<accession>A0ABR6XBG0</accession>
<dbReference type="Gene3D" id="3.40.50.1820">
    <property type="entry name" value="alpha/beta hydrolase"/>
    <property type="match status" value="1"/>
</dbReference>
<dbReference type="RefSeq" id="WP_190477088.1">
    <property type="nucleotide sequence ID" value="NZ_JACOFT010000001.1"/>
</dbReference>
<keyword evidence="1 4" id="KW-0378">Hydrolase</keyword>
<evidence type="ECO:0000313" key="5">
    <source>
        <dbReference type="Proteomes" id="UP000637632"/>
    </source>
</evidence>
<dbReference type="InterPro" id="IPR049492">
    <property type="entry name" value="BD-FAE-like_dom"/>
</dbReference>
<dbReference type="Pfam" id="PF20434">
    <property type="entry name" value="BD-FAE"/>
    <property type="match status" value="1"/>
</dbReference>
<evidence type="ECO:0000259" key="3">
    <source>
        <dbReference type="Pfam" id="PF20434"/>
    </source>
</evidence>
<feature type="signal peptide" evidence="2">
    <location>
        <begin position="1"/>
        <end position="21"/>
    </location>
</feature>
<sequence>MLLRFCLSVLILVIFIHPAQAATTTATPVLQTVTACGDDVPLKFDVLPAANASPPYAAMIVVHGGSWLGGSRTDLHGLLQQLSRMGFVAMSVDYRLAPAARFPAQIEDVKCAVRWLRSHAVEYQINPEKIGAFGVSAGAHLLALAAVTPGKWENTGGYAGISSQLRCAVLHAPPLDFVDWWKTADPAIRGPMSPRVMLKSLLGEDFSASANIYQDASPVSYIPASSKLKNKLPSLLLLQGELDATVPVRQARDFTKKMKATGASVELMTIADADHFAFGSQGRQVSAKIQEFLGACLK</sequence>
<dbReference type="GO" id="GO:0016787">
    <property type="term" value="F:hydrolase activity"/>
    <property type="evidence" value="ECO:0007669"/>
    <property type="project" value="UniProtKB-KW"/>
</dbReference>
<dbReference type="InterPro" id="IPR050300">
    <property type="entry name" value="GDXG_lipolytic_enzyme"/>
</dbReference>
<dbReference type="SUPFAM" id="SSF53474">
    <property type="entry name" value="alpha/beta-Hydrolases"/>
    <property type="match status" value="1"/>
</dbReference>
<comment type="caution">
    <text evidence="4">The sequence shown here is derived from an EMBL/GenBank/DDBJ whole genome shotgun (WGS) entry which is preliminary data.</text>
</comment>
<keyword evidence="5" id="KW-1185">Reference proteome</keyword>
<dbReference type="PANTHER" id="PTHR48081">
    <property type="entry name" value="AB HYDROLASE SUPERFAMILY PROTEIN C4A8.06C"/>
    <property type="match status" value="1"/>
</dbReference>
<evidence type="ECO:0000256" key="2">
    <source>
        <dbReference type="SAM" id="SignalP"/>
    </source>
</evidence>
<dbReference type="InterPro" id="IPR029058">
    <property type="entry name" value="AB_hydrolase_fold"/>
</dbReference>
<name>A0ABR6XBG0_9BURK</name>